<evidence type="ECO:0000313" key="11">
    <source>
        <dbReference type="EMBL" id="TCT11145.1"/>
    </source>
</evidence>
<dbReference type="CDD" id="cd06261">
    <property type="entry name" value="TM_PBP2"/>
    <property type="match status" value="1"/>
</dbReference>
<dbReference type="PANTHER" id="PTHR30133">
    <property type="entry name" value="CATIONIC AMINO ACID TRANSPORTER, MEMBRANE COMPONENT"/>
    <property type="match status" value="1"/>
</dbReference>
<gene>
    <name evidence="11" type="ORF">EDC26_101373</name>
</gene>
<feature type="transmembrane region" description="Helical" evidence="9">
    <location>
        <begin position="12"/>
        <end position="37"/>
    </location>
</feature>
<evidence type="ECO:0000259" key="10">
    <source>
        <dbReference type="PROSITE" id="PS50928"/>
    </source>
</evidence>
<dbReference type="PROSITE" id="PS50928">
    <property type="entry name" value="ABC_TM1"/>
    <property type="match status" value="1"/>
</dbReference>
<reference evidence="11 12" key="1">
    <citation type="submission" date="2019-03" db="EMBL/GenBank/DDBJ databases">
        <title>Genomic Encyclopedia of Type Strains, Phase IV (KMG-IV): sequencing the most valuable type-strain genomes for metagenomic binning, comparative biology and taxonomic classification.</title>
        <authorList>
            <person name="Goeker M."/>
        </authorList>
    </citation>
    <scope>NUCLEOTIDE SEQUENCE [LARGE SCALE GENOMIC DNA]</scope>
    <source>
        <strain evidence="11 12">DSM 24591</strain>
    </source>
</reference>
<dbReference type="PANTHER" id="PTHR30133:SF1">
    <property type="entry name" value="HISTIDINE TRANSPORT SYSTEM PERMEASE PROTEIN HISQ"/>
    <property type="match status" value="1"/>
</dbReference>
<evidence type="ECO:0000256" key="7">
    <source>
        <dbReference type="ARBA" id="ARBA00022989"/>
    </source>
</evidence>
<dbReference type="OrthoDB" id="7026155at2"/>
<accession>A0A4R3MHK5</accession>
<comment type="similarity">
    <text evidence="2">Belongs to the binding-protein-dependent transport system permease family. HisMQ subfamily.</text>
</comment>
<keyword evidence="7 9" id="KW-1133">Transmembrane helix</keyword>
<evidence type="ECO:0000256" key="8">
    <source>
        <dbReference type="ARBA" id="ARBA00023136"/>
    </source>
</evidence>
<evidence type="ECO:0000256" key="6">
    <source>
        <dbReference type="ARBA" id="ARBA00022692"/>
    </source>
</evidence>
<dbReference type="EMBL" id="SMAJ01000001">
    <property type="protein sequence ID" value="TCT11145.1"/>
    <property type="molecule type" value="Genomic_DNA"/>
</dbReference>
<dbReference type="Pfam" id="PF00528">
    <property type="entry name" value="BPD_transp_1"/>
    <property type="match status" value="1"/>
</dbReference>
<dbReference type="InterPro" id="IPR010065">
    <property type="entry name" value="AA_ABC_transptr_permease_3TM"/>
</dbReference>
<evidence type="ECO:0000256" key="2">
    <source>
        <dbReference type="ARBA" id="ARBA00010072"/>
    </source>
</evidence>
<keyword evidence="8 9" id="KW-0472">Membrane</keyword>
<dbReference type="Gene3D" id="1.10.3720.10">
    <property type="entry name" value="MetI-like"/>
    <property type="match status" value="1"/>
</dbReference>
<evidence type="ECO:0000256" key="1">
    <source>
        <dbReference type="ARBA" id="ARBA00004429"/>
    </source>
</evidence>
<protein>
    <submittedName>
        <fullName evidence="11">Amino acid ABC transporter membrane protein 1 (PAAT family)</fullName>
    </submittedName>
</protein>
<dbReference type="GO" id="GO:0022857">
    <property type="term" value="F:transmembrane transporter activity"/>
    <property type="evidence" value="ECO:0007669"/>
    <property type="project" value="InterPro"/>
</dbReference>
<evidence type="ECO:0000256" key="4">
    <source>
        <dbReference type="ARBA" id="ARBA00022475"/>
    </source>
</evidence>
<dbReference type="AlphaFoldDB" id="A0A4R3MHK5"/>
<comment type="caution">
    <text evidence="11">The sequence shown here is derived from an EMBL/GenBank/DDBJ whole genome shotgun (WGS) entry which is preliminary data.</text>
</comment>
<feature type="transmembrane region" description="Helical" evidence="9">
    <location>
        <begin position="76"/>
        <end position="104"/>
    </location>
</feature>
<dbReference type="InterPro" id="IPR035906">
    <property type="entry name" value="MetI-like_sf"/>
</dbReference>
<dbReference type="GO" id="GO:0043190">
    <property type="term" value="C:ATP-binding cassette (ABC) transporter complex"/>
    <property type="evidence" value="ECO:0007669"/>
    <property type="project" value="InterPro"/>
</dbReference>
<keyword evidence="5" id="KW-0997">Cell inner membrane</keyword>
<comment type="subcellular location">
    <subcellularLocation>
        <location evidence="1">Cell inner membrane</location>
        <topology evidence="1">Multi-pass membrane protein</topology>
    </subcellularLocation>
    <subcellularLocation>
        <location evidence="9">Cell membrane</location>
        <topology evidence="9">Multi-pass membrane protein</topology>
    </subcellularLocation>
</comment>
<evidence type="ECO:0000256" key="9">
    <source>
        <dbReference type="RuleBase" id="RU363032"/>
    </source>
</evidence>
<keyword evidence="12" id="KW-1185">Reference proteome</keyword>
<evidence type="ECO:0000256" key="3">
    <source>
        <dbReference type="ARBA" id="ARBA00022448"/>
    </source>
</evidence>
<proteinExistence type="inferred from homology"/>
<organism evidence="11 12">
    <name type="scientific">Paralcaligenes ureilyticus</name>
    <dbReference type="NCBI Taxonomy" id="627131"/>
    <lineage>
        <taxon>Bacteria</taxon>
        <taxon>Pseudomonadati</taxon>
        <taxon>Pseudomonadota</taxon>
        <taxon>Betaproteobacteria</taxon>
        <taxon>Burkholderiales</taxon>
        <taxon>Alcaligenaceae</taxon>
        <taxon>Paralcaligenes</taxon>
    </lineage>
</organism>
<keyword evidence="3 9" id="KW-0813">Transport</keyword>
<dbReference type="SUPFAM" id="SSF161098">
    <property type="entry name" value="MetI-like"/>
    <property type="match status" value="1"/>
</dbReference>
<feature type="transmembrane region" description="Helical" evidence="9">
    <location>
        <begin position="49"/>
        <end position="70"/>
    </location>
</feature>
<dbReference type="Proteomes" id="UP000295525">
    <property type="component" value="Unassembled WGS sequence"/>
</dbReference>
<dbReference type="RefSeq" id="WP_132579539.1">
    <property type="nucleotide sequence ID" value="NZ_SMAJ01000001.1"/>
</dbReference>
<dbReference type="InterPro" id="IPR000515">
    <property type="entry name" value="MetI-like"/>
</dbReference>
<feature type="domain" description="ABC transmembrane type-1" evidence="10">
    <location>
        <begin position="13"/>
        <end position="212"/>
    </location>
</feature>
<dbReference type="NCBIfam" id="TIGR01726">
    <property type="entry name" value="HEQRo_perm_3TM"/>
    <property type="match status" value="1"/>
</dbReference>
<evidence type="ECO:0000256" key="5">
    <source>
        <dbReference type="ARBA" id="ARBA00022519"/>
    </source>
</evidence>
<evidence type="ECO:0000313" key="12">
    <source>
        <dbReference type="Proteomes" id="UP000295525"/>
    </source>
</evidence>
<name>A0A4R3MHK5_9BURK</name>
<sequence>MLYGYGPLILQGTLMTLALTLLSVFFSTVMGIAGALCKTSGNIGLRYMATAYTTVIRSIPDLVIMLLVFYNLQIFLNWVCVMLGIGLVEINAFTAGVVTLAVIYGAYMTETFRGALESVPRGQIEAALSTGMGDGLVFRKITLPQMVRFALPGFSNNIQVIIKSTALVSIIGLVDVISISQQAGRSTQHLFFFNILAALIYLAFTCATLLALSRIGKRFGVGVKEVQL</sequence>
<keyword evidence="6 9" id="KW-0812">Transmembrane</keyword>
<keyword evidence="4" id="KW-1003">Cell membrane</keyword>
<feature type="transmembrane region" description="Helical" evidence="9">
    <location>
        <begin position="191"/>
        <end position="212"/>
    </location>
</feature>
<dbReference type="InterPro" id="IPR051613">
    <property type="entry name" value="ABC_transp_permease_HisMQ"/>
</dbReference>